<dbReference type="InterPro" id="IPR029071">
    <property type="entry name" value="Ubiquitin-like_domsf"/>
</dbReference>
<proteinExistence type="predicted"/>
<evidence type="ECO:0000313" key="2">
    <source>
        <dbReference type="EMBL" id="CAE0414062.1"/>
    </source>
</evidence>
<feature type="compositionally biased region" description="Polar residues" evidence="1">
    <location>
        <begin position="183"/>
        <end position="192"/>
    </location>
</feature>
<feature type="compositionally biased region" description="Low complexity" evidence="1">
    <location>
        <begin position="213"/>
        <end position="229"/>
    </location>
</feature>
<evidence type="ECO:0008006" key="3">
    <source>
        <dbReference type="Google" id="ProtNLM"/>
    </source>
</evidence>
<feature type="region of interest" description="Disordered" evidence="1">
    <location>
        <begin position="173"/>
        <end position="192"/>
    </location>
</feature>
<accession>A0A7S3L782</accession>
<feature type="region of interest" description="Disordered" evidence="1">
    <location>
        <begin position="213"/>
        <end position="238"/>
    </location>
</feature>
<dbReference type="CDD" id="cd17039">
    <property type="entry name" value="Ubl_ubiquitin_like"/>
    <property type="match status" value="1"/>
</dbReference>
<sequence>MSANGSNGEEAALLTLICSGNGLKEQITFDLRNSLNDLKDELVRSAKLGKFDAGELRLFYLGRELKNGGRSLESLGVGLHDVTVIHVHPAKSASATWKAAPLPPRSAAAAPTGMARFLQPLPGGAMSAIAFGRAPTSFASFLRQSALSSSAGDGNNNNNNTSGGEVIEIGEEEEEEVGVSDGATATSGETPASNATDLLASLRTAMNHHAAAAAAAASSSRHNNNSEIVNVDDGDDDGDECVVVGTLSARAAKRRRHE</sequence>
<dbReference type="AlphaFoldDB" id="A0A7S3L782"/>
<gene>
    <name evidence="2" type="ORF">ACOF00016_LOCUS11305</name>
</gene>
<dbReference type="SUPFAM" id="SSF54236">
    <property type="entry name" value="Ubiquitin-like"/>
    <property type="match status" value="1"/>
</dbReference>
<organism evidence="2">
    <name type="scientific">Amphora coffeiformis</name>
    <dbReference type="NCBI Taxonomy" id="265554"/>
    <lineage>
        <taxon>Eukaryota</taxon>
        <taxon>Sar</taxon>
        <taxon>Stramenopiles</taxon>
        <taxon>Ochrophyta</taxon>
        <taxon>Bacillariophyta</taxon>
        <taxon>Bacillariophyceae</taxon>
        <taxon>Bacillariophycidae</taxon>
        <taxon>Thalassiophysales</taxon>
        <taxon>Catenulaceae</taxon>
        <taxon>Amphora</taxon>
    </lineage>
</organism>
<dbReference type="EMBL" id="HBIM01014046">
    <property type="protein sequence ID" value="CAE0414062.1"/>
    <property type="molecule type" value="Transcribed_RNA"/>
</dbReference>
<evidence type="ECO:0000256" key="1">
    <source>
        <dbReference type="SAM" id="MobiDB-lite"/>
    </source>
</evidence>
<protein>
    <recommendedName>
        <fullName evidence="3">Ubiquitin-like domain-containing protein</fullName>
    </recommendedName>
</protein>
<name>A0A7S3L782_9STRA</name>
<reference evidence="2" key="1">
    <citation type="submission" date="2021-01" db="EMBL/GenBank/DDBJ databases">
        <authorList>
            <person name="Corre E."/>
            <person name="Pelletier E."/>
            <person name="Niang G."/>
            <person name="Scheremetjew M."/>
            <person name="Finn R."/>
            <person name="Kale V."/>
            <person name="Holt S."/>
            <person name="Cochrane G."/>
            <person name="Meng A."/>
            <person name="Brown T."/>
            <person name="Cohen L."/>
        </authorList>
    </citation>
    <scope>NUCLEOTIDE SEQUENCE</scope>
    <source>
        <strain evidence="2">CCMP127</strain>
    </source>
</reference>